<dbReference type="Gene3D" id="3.30.780.10">
    <property type="entry name" value="SUI1-like domain"/>
    <property type="match status" value="1"/>
</dbReference>
<dbReference type="GO" id="GO:0003735">
    <property type="term" value="F:structural constituent of ribosome"/>
    <property type="evidence" value="ECO:0007669"/>
    <property type="project" value="InterPro"/>
</dbReference>
<dbReference type="EMBL" id="SBHS01000002">
    <property type="protein sequence ID" value="TWU78257.1"/>
    <property type="molecule type" value="Genomic_DNA"/>
</dbReference>
<evidence type="ECO:0000313" key="10">
    <source>
        <dbReference type="Proteomes" id="UP000243498"/>
    </source>
</evidence>
<reference evidence="8 10" key="1">
    <citation type="journal article" date="2016" name="Genome Biol. Evol.">
        <title>Divergent and convergent evolution of fungal pathogenicity.</title>
        <authorList>
            <person name="Shang Y."/>
            <person name="Xiao G."/>
            <person name="Zheng P."/>
            <person name="Cen K."/>
            <person name="Zhan S."/>
            <person name="Wang C."/>
        </authorList>
    </citation>
    <scope>NUCLEOTIDE SEQUENCE [LARGE SCALE GENOMIC DNA]</scope>
    <source>
        <strain evidence="8 10">RCEF 4871</strain>
    </source>
</reference>
<evidence type="ECO:0000256" key="6">
    <source>
        <dbReference type="ARBA" id="ARBA00035191"/>
    </source>
</evidence>
<dbReference type="Pfam" id="PF05046">
    <property type="entry name" value="Img2"/>
    <property type="match status" value="1"/>
</dbReference>
<reference evidence="9" key="3">
    <citation type="journal article" date="2019" name="Microbiol. Resour. Announc.">
        <title>Genome Sequence of Metarhizium rileyi, a Microbial Control Agent for Lepidoptera.</title>
        <authorList>
            <person name="Binneck E."/>
            <person name="Lastra C.C.L."/>
            <person name="Sosa-Gomez D.R."/>
        </authorList>
    </citation>
    <scope>NUCLEOTIDE SEQUENCE</scope>
    <source>
        <strain evidence="9">Cep018-CH2</strain>
    </source>
</reference>
<accession>A0A5C6GN20</accession>
<protein>
    <recommendedName>
        <fullName evidence="6">Large ribosomal subunit protein mL49</fullName>
    </recommendedName>
</protein>
<dbReference type="OMA" id="HITIKGW"/>
<dbReference type="AlphaFoldDB" id="A0A167FK41"/>
<dbReference type="STRING" id="1081105.A0A167FK41"/>
<evidence type="ECO:0000256" key="2">
    <source>
        <dbReference type="ARBA" id="ARBA00005677"/>
    </source>
</evidence>
<sequence>MHQQVSRALCRGGTYLLQSSYSGTAVVISSSKLPVYELSRSQTSRSLATAFNKPTRSYTPSSRTPTPPPTKSSEELAQNPYVVHRTPSVQLPVYRRFTSGGNRQVVLIKRVDGDRKKLMEDLIASLGVSKQDVRINPTTQHIELKGDYYDKTKSWLLERGF</sequence>
<evidence type="ECO:0000256" key="1">
    <source>
        <dbReference type="ARBA" id="ARBA00004173"/>
    </source>
</evidence>
<comment type="similarity">
    <text evidence="2">Belongs to the mitochondrion-specific ribosomal protein mL49 family.</text>
</comment>
<accession>A0A167FK41</accession>
<dbReference type="PANTHER" id="PTHR13477:SF0">
    <property type="entry name" value="LARGE RIBOSOMAL SUBUNIT PROTEIN ML49"/>
    <property type="match status" value="1"/>
</dbReference>
<evidence type="ECO:0000313" key="8">
    <source>
        <dbReference type="EMBL" id="OAA45386.1"/>
    </source>
</evidence>
<evidence type="ECO:0000256" key="7">
    <source>
        <dbReference type="SAM" id="MobiDB-lite"/>
    </source>
</evidence>
<evidence type="ECO:0000256" key="3">
    <source>
        <dbReference type="ARBA" id="ARBA00022980"/>
    </source>
</evidence>
<dbReference type="Proteomes" id="UP000317257">
    <property type="component" value="Unassembled WGS sequence"/>
</dbReference>
<dbReference type="GO" id="GO:0005762">
    <property type="term" value="C:mitochondrial large ribosomal subunit"/>
    <property type="evidence" value="ECO:0007669"/>
    <property type="project" value="TreeGrafter"/>
</dbReference>
<dbReference type="EMBL" id="AZHC01000008">
    <property type="protein sequence ID" value="OAA45386.1"/>
    <property type="molecule type" value="Genomic_DNA"/>
</dbReference>
<dbReference type="InterPro" id="IPR007740">
    <property type="entry name" value="Ribosomal_mL49"/>
</dbReference>
<feature type="compositionally biased region" description="Low complexity" evidence="7">
    <location>
        <begin position="53"/>
        <end position="64"/>
    </location>
</feature>
<dbReference type="Proteomes" id="UP000243498">
    <property type="component" value="Unassembled WGS sequence"/>
</dbReference>
<dbReference type="OrthoDB" id="19439at2759"/>
<feature type="region of interest" description="Disordered" evidence="7">
    <location>
        <begin position="47"/>
        <end position="78"/>
    </location>
</feature>
<organism evidence="8 10">
    <name type="scientific">Metarhizium rileyi (strain RCEF 4871)</name>
    <name type="common">Nomuraea rileyi</name>
    <dbReference type="NCBI Taxonomy" id="1649241"/>
    <lineage>
        <taxon>Eukaryota</taxon>
        <taxon>Fungi</taxon>
        <taxon>Dikarya</taxon>
        <taxon>Ascomycota</taxon>
        <taxon>Pezizomycotina</taxon>
        <taxon>Sordariomycetes</taxon>
        <taxon>Hypocreomycetidae</taxon>
        <taxon>Hypocreales</taxon>
        <taxon>Clavicipitaceae</taxon>
        <taxon>Metarhizium</taxon>
    </lineage>
</organism>
<reference evidence="11" key="2">
    <citation type="submission" date="2018-12" db="EMBL/GenBank/DDBJ databases">
        <title>The complete genome of Metarhizium rileyi, a key fungal pathogen of Lepidoptera.</title>
        <authorList>
            <person name="Binneck E."/>
            <person name="Lastra C.C.L."/>
            <person name="Sosa-Gomez D.R."/>
        </authorList>
    </citation>
    <scope>NUCLEOTIDE SEQUENCE [LARGE SCALE GENOMIC DNA]</scope>
    <source>
        <strain evidence="11">Cep018-CH2</strain>
    </source>
</reference>
<evidence type="ECO:0000256" key="4">
    <source>
        <dbReference type="ARBA" id="ARBA00023128"/>
    </source>
</evidence>
<keyword evidence="4" id="KW-0496">Mitochondrion</keyword>
<dbReference type="GO" id="GO:0006412">
    <property type="term" value="P:translation"/>
    <property type="evidence" value="ECO:0007669"/>
    <property type="project" value="InterPro"/>
</dbReference>
<keyword evidence="10" id="KW-1185">Reference proteome</keyword>
<gene>
    <name evidence="9" type="ORF">ED733_008176</name>
    <name evidence="8" type="ORF">NOR_03175</name>
</gene>
<name>A0A167FK41_METRR</name>
<comment type="caution">
    <text evidence="8">The sequence shown here is derived from an EMBL/GenBank/DDBJ whole genome shotgun (WGS) entry which is preliminary data.</text>
</comment>
<dbReference type="PANTHER" id="PTHR13477">
    <property type="entry name" value="MITOCHONDRIAL 39S RIBOSOMAL PROTEIN L49"/>
    <property type="match status" value="1"/>
</dbReference>
<proteinExistence type="inferred from homology"/>
<keyword evidence="3" id="KW-0689">Ribosomal protein</keyword>
<evidence type="ECO:0000256" key="5">
    <source>
        <dbReference type="ARBA" id="ARBA00023274"/>
    </source>
</evidence>
<evidence type="ECO:0000313" key="9">
    <source>
        <dbReference type="EMBL" id="TWU78257.1"/>
    </source>
</evidence>
<keyword evidence="5" id="KW-0687">Ribonucleoprotein</keyword>
<evidence type="ECO:0000313" key="11">
    <source>
        <dbReference type="Proteomes" id="UP000317257"/>
    </source>
</evidence>
<comment type="subcellular location">
    <subcellularLocation>
        <location evidence="1">Mitochondrion</location>
    </subcellularLocation>
</comment>